<reference evidence="3" key="2">
    <citation type="journal article" date="2013" name="PLoS Genet.">
        <title>Comparative genome structure, secondary metabolite, and effector coding capacity across Cochliobolus pathogens.</title>
        <authorList>
            <person name="Condon B.J."/>
            <person name="Leng Y."/>
            <person name="Wu D."/>
            <person name="Bushley K.E."/>
            <person name="Ohm R.A."/>
            <person name="Otillar R."/>
            <person name="Martin J."/>
            <person name="Schackwitz W."/>
            <person name="Grimwood J."/>
            <person name="MohdZainudin N."/>
            <person name="Xue C."/>
            <person name="Wang R."/>
            <person name="Manning V.A."/>
            <person name="Dhillon B."/>
            <person name="Tu Z.J."/>
            <person name="Steffenson B.J."/>
            <person name="Salamov A."/>
            <person name="Sun H."/>
            <person name="Lowry S."/>
            <person name="LaButti K."/>
            <person name="Han J."/>
            <person name="Copeland A."/>
            <person name="Lindquist E."/>
            <person name="Barry K."/>
            <person name="Schmutz J."/>
            <person name="Baker S.E."/>
            <person name="Ciuffetti L.M."/>
            <person name="Grigoriev I.V."/>
            <person name="Zhong S."/>
            <person name="Turgeon B.G."/>
        </authorList>
    </citation>
    <scope>NUCLEOTIDE SEQUENCE [LARGE SCALE GENOMIC DNA]</scope>
    <source>
        <strain evidence="3">ND90Pr / ATCC 201652</strain>
    </source>
</reference>
<evidence type="ECO:0000256" key="1">
    <source>
        <dbReference type="SAM" id="MobiDB-lite"/>
    </source>
</evidence>
<accession>M2R7J8</accession>
<sequence length="57" mass="6171">MPIAHNPPYSHLFHPPPTVILPITPPSPNSHQAQPIILPVGTRNPRQTSSRPSPPPS</sequence>
<evidence type="ECO:0000313" key="2">
    <source>
        <dbReference type="EMBL" id="EMD62959.1"/>
    </source>
</evidence>
<dbReference type="Proteomes" id="UP000016934">
    <property type="component" value="Unassembled WGS sequence"/>
</dbReference>
<dbReference type="KEGG" id="bsc:COCSADRAFT_37836"/>
<protein>
    <submittedName>
        <fullName evidence="2">Uncharacterized protein</fullName>
    </submittedName>
</protein>
<name>M2R7J8_COCSN</name>
<dbReference type="EMBL" id="KB445645">
    <property type="protein sequence ID" value="EMD62959.1"/>
    <property type="molecule type" value="Genomic_DNA"/>
</dbReference>
<dbReference type="AlphaFoldDB" id="M2R7J8"/>
<dbReference type="RefSeq" id="XP_007701009.1">
    <property type="nucleotide sequence ID" value="XM_007702819.1"/>
</dbReference>
<dbReference type="GeneID" id="19139103"/>
<evidence type="ECO:0000313" key="3">
    <source>
        <dbReference type="Proteomes" id="UP000016934"/>
    </source>
</evidence>
<dbReference type="HOGENOM" id="CLU_2996399_0_0_1"/>
<keyword evidence="3" id="KW-1185">Reference proteome</keyword>
<reference evidence="2 3" key="1">
    <citation type="journal article" date="2012" name="PLoS Pathog.">
        <title>Diverse lifestyles and strategies of plant pathogenesis encoded in the genomes of eighteen Dothideomycetes fungi.</title>
        <authorList>
            <person name="Ohm R.A."/>
            <person name="Feau N."/>
            <person name="Henrissat B."/>
            <person name="Schoch C.L."/>
            <person name="Horwitz B.A."/>
            <person name="Barry K.W."/>
            <person name="Condon B.J."/>
            <person name="Copeland A.C."/>
            <person name="Dhillon B."/>
            <person name="Glaser F."/>
            <person name="Hesse C.N."/>
            <person name="Kosti I."/>
            <person name="LaButti K."/>
            <person name="Lindquist E.A."/>
            <person name="Lucas S."/>
            <person name="Salamov A.A."/>
            <person name="Bradshaw R.E."/>
            <person name="Ciuffetti L."/>
            <person name="Hamelin R.C."/>
            <person name="Kema G.H.J."/>
            <person name="Lawrence C."/>
            <person name="Scott J.A."/>
            <person name="Spatafora J.W."/>
            <person name="Turgeon B.G."/>
            <person name="de Wit P.J.G.M."/>
            <person name="Zhong S."/>
            <person name="Goodwin S.B."/>
            <person name="Grigoriev I.V."/>
        </authorList>
    </citation>
    <scope>NUCLEOTIDE SEQUENCE [LARGE SCALE GENOMIC DNA]</scope>
    <source>
        <strain evidence="3">ND90Pr / ATCC 201652</strain>
    </source>
</reference>
<feature type="region of interest" description="Disordered" evidence="1">
    <location>
        <begin position="20"/>
        <end position="57"/>
    </location>
</feature>
<organism evidence="2 3">
    <name type="scientific">Cochliobolus sativus (strain ND90Pr / ATCC 201652)</name>
    <name type="common">Common root rot and spot blotch fungus</name>
    <name type="synonym">Bipolaris sorokiniana</name>
    <dbReference type="NCBI Taxonomy" id="665912"/>
    <lineage>
        <taxon>Eukaryota</taxon>
        <taxon>Fungi</taxon>
        <taxon>Dikarya</taxon>
        <taxon>Ascomycota</taxon>
        <taxon>Pezizomycotina</taxon>
        <taxon>Dothideomycetes</taxon>
        <taxon>Pleosporomycetidae</taxon>
        <taxon>Pleosporales</taxon>
        <taxon>Pleosporineae</taxon>
        <taxon>Pleosporaceae</taxon>
        <taxon>Bipolaris</taxon>
    </lineage>
</organism>
<proteinExistence type="predicted"/>
<gene>
    <name evidence="2" type="ORF">COCSADRAFT_37836</name>
</gene>